<dbReference type="UniPathway" id="UPA00253">
    <property type="reaction ID" value="UER00334"/>
</dbReference>
<dbReference type="AlphaFoldDB" id="A0A1W1E952"/>
<evidence type="ECO:0000256" key="2">
    <source>
        <dbReference type="ARBA" id="ARBA00007145"/>
    </source>
</evidence>
<keyword evidence="9" id="KW-0808">Transferase</keyword>
<dbReference type="EC" id="6.3.5.1" evidence="3"/>
<evidence type="ECO:0000256" key="3">
    <source>
        <dbReference type="ARBA" id="ARBA00012743"/>
    </source>
</evidence>
<dbReference type="SUPFAM" id="SSF56317">
    <property type="entry name" value="Carbon-nitrogen hydrolase"/>
    <property type="match status" value="1"/>
</dbReference>
<comment type="similarity">
    <text evidence="2">In the C-terminal section; belongs to the NAD synthetase family.</text>
</comment>
<dbReference type="CDD" id="cd07570">
    <property type="entry name" value="GAT_Gln-NAD-synth"/>
    <property type="match status" value="1"/>
</dbReference>
<feature type="domain" description="CN hydrolase" evidence="8">
    <location>
        <begin position="5"/>
        <end position="268"/>
    </location>
</feature>
<proteinExistence type="inferred from homology"/>
<dbReference type="SUPFAM" id="SSF52402">
    <property type="entry name" value="Adenine nucleotide alpha hydrolases-like"/>
    <property type="match status" value="1"/>
</dbReference>
<dbReference type="InterPro" id="IPR003694">
    <property type="entry name" value="NAD_synthase"/>
</dbReference>
<sequence length="637" mass="71106">MFGFYRVASAVNKTVVGNPVKNAKEVLKLIKEAHTKEVSVIVFPELTLTGYTASDLLMNQTLIASQIDASEFILKNTKTLNTIAIIGMALFDADRLYNCAVVIQNGKVLGVVPKSYLPNKKEFYEKRQFTSGRDITRTTLELCGTEVPFGIDLLFTDKSDMTFGIEICEDLWAVTPPSNHMASNGANLLFNLSASNELIGKHAYREELVRTQSARCMAAYVYSSAGVGESTTDTVFGGHAIIAEYGTTVVENERFRTDSHLITADVDLERLRWLRLNESSYGDARRKKTRTITVDPLPTLSWINRFINPSPFVPSHYEDKQKRCEEIVQIQAHGLIKRMTHAHIQKAIIGISGGLDSTLALLSSHRAFEMMGWDSRNIIAVTMPGFGTTSRTKNNAVTLCKALGVTLKEVDITDISLKEFEAIEHDKEELSVTYENVQARARTSILMNMANKVGGLVIGTGDLSEIALGWSTYNGDHMSMYALNSGIPKTLIQYVIAYYRSDKTIAAIIDDILATPISPELLPHSDDAITQQTEEIVGPYELHDFFLYHFIKYGAKPPKILHLATMAFGNRYDKDTITKWLKLFLRRFFTQQFKRSCMPDGPKVGTISLSPRADWKMPSDADMDAWIAEIESTTKPS</sequence>
<dbReference type="GO" id="GO:0005737">
    <property type="term" value="C:cytoplasm"/>
    <property type="evidence" value="ECO:0007669"/>
    <property type="project" value="InterPro"/>
</dbReference>
<dbReference type="HAMAP" id="MF_02090">
    <property type="entry name" value="NadE_glutamine_dep"/>
    <property type="match status" value="1"/>
</dbReference>
<dbReference type="PIRSF" id="PIRSF006630">
    <property type="entry name" value="NADS_GAT"/>
    <property type="match status" value="1"/>
</dbReference>
<evidence type="ECO:0000313" key="9">
    <source>
        <dbReference type="EMBL" id="SFV90460.1"/>
    </source>
</evidence>
<dbReference type="InterPro" id="IPR022310">
    <property type="entry name" value="NAD/GMP_synthase"/>
</dbReference>
<dbReference type="GO" id="GO:0004359">
    <property type="term" value="F:glutaminase activity"/>
    <property type="evidence" value="ECO:0007669"/>
    <property type="project" value="InterPro"/>
</dbReference>
<keyword evidence="5" id="KW-0547">Nucleotide-binding</keyword>
<accession>A0A1W1E952</accession>
<dbReference type="PANTHER" id="PTHR23090:SF9">
    <property type="entry name" value="GLUTAMINE-DEPENDENT NAD(+) SYNTHETASE"/>
    <property type="match status" value="1"/>
</dbReference>
<reference evidence="9" key="1">
    <citation type="submission" date="2016-10" db="EMBL/GenBank/DDBJ databases">
        <authorList>
            <person name="de Groot N.N."/>
        </authorList>
    </citation>
    <scope>NUCLEOTIDE SEQUENCE</scope>
</reference>
<dbReference type="CDD" id="cd00553">
    <property type="entry name" value="NAD_synthase"/>
    <property type="match status" value="1"/>
</dbReference>
<keyword evidence="9" id="KW-0315">Glutamine amidotransferase</keyword>
<keyword evidence="7" id="KW-0520">NAD</keyword>
<evidence type="ECO:0000259" key="8">
    <source>
        <dbReference type="PROSITE" id="PS50263"/>
    </source>
</evidence>
<gene>
    <name evidence="9" type="ORF">MNB_SV-4-1354</name>
</gene>
<dbReference type="GO" id="GO:0016740">
    <property type="term" value="F:transferase activity"/>
    <property type="evidence" value="ECO:0007669"/>
    <property type="project" value="UniProtKB-KW"/>
</dbReference>
<dbReference type="GO" id="GO:0009435">
    <property type="term" value="P:NAD+ biosynthetic process"/>
    <property type="evidence" value="ECO:0007669"/>
    <property type="project" value="UniProtKB-UniPathway"/>
</dbReference>
<dbReference type="Gene3D" id="3.40.50.620">
    <property type="entry name" value="HUPs"/>
    <property type="match status" value="1"/>
</dbReference>
<dbReference type="InterPro" id="IPR014729">
    <property type="entry name" value="Rossmann-like_a/b/a_fold"/>
</dbReference>
<dbReference type="InterPro" id="IPR014445">
    <property type="entry name" value="Gln-dep_NAD_synthase"/>
</dbReference>
<keyword evidence="6" id="KW-0067">ATP-binding</keyword>
<dbReference type="NCBIfam" id="NF002730">
    <property type="entry name" value="PRK02628.1"/>
    <property type="match status" value="1"/>
</dbReference>
<dbReference type="InterPro" id="IPR041856">
    <property type="entry name" value="NAD+_synth_C"/>
</dbReference>
<keyword evidence="4 9" id="KW-0436">Ligase</keyword>
<evidence type="ECO:0000256" key="7">
    <source>
        <dbReference type="ARBA" id="ARBA00023027"/>
    </source>
</evidence>
<dbReference type="InterPro" id="IPR036526">
    <property type="entry name" value="C-N_Hydrolase_sf"/>
</dbReference>
<name>A0A1W1E952_9ZZZZ</name>
<protein>
    <recommendedName>
        <fullName evidence="3">NAD(+) synthase (glutamine-hydrolyzing)</fullName>
        <ecNumber evidence="3">6.3.5.1</ecNumber>
    </recommendedName>
</protein>
<dbReference type="PROSITE" id="PS50263">
    <property type="entry name" value="CN_HYDROLASE"/>
    <property type="match status" value="1"/>
</dbReference>
<evidence type="ECO:0000256" key="6">
    <source>
        <dbReference type="ARBA" id="ARBA00022840"/>
    </source>
</evidence>
<comment type="pathway">
    <text evidence="1">Cofactor biosynthesis; NAD(+) biosynthesis; NAD(+) from deamido-NAD(+) (L-Gln route): step 1/1.</text>
</comment>
<dbReference type="EMBL" id="FPIB01000016">
    <property type="protein sequence ID" value="SFV90460.1"/>
    <property type="molecule type" value="Genomic_DNA"/>
</dbReference>
<dbReference type="PANTHER" id="PTHR23090">
    <property type="entry name" value="NH 3 /GLUTAMINE-DEPENDENT NAD + SYNTHETASE"/>
    <property type="match status" value="1"/>
</dbReference>
<dbReference type="Gene3D" id="1.10.10.1140">
    <property type="entry name" value="Glutamine-dependent NAD+ synthetase, C-terminal domain"/>
    <property type="match status" value="1"/>
</dbReference>
<dbReference type="InterPro" id="IPR003010">
    <property type="entry name" value="C-N_Hydrolase"/>
</dbReference>
<dbReference type="Pfam" id="PF02540">
    <property type="entry name" value="NAD_synthase"/>
    <property type="match status" value="1"/>
</dbReference>
<dbReference type="GO" id="GO:0003952">
    <property type="term" value="F:NAD+ synthase (glutamine-hydrolyzing) activity"/>
    <property type="evidence" value="ECO:0007669"/>
    <property type="project" value="UniProtKB-EC"/>
</dbReference>
<organism evidence="9">
    <name type="scientific">hydrothermal vent metagenome</name>
    <dbReference type="NCBI Taxonomy" id="652676"/>
    <lineage>
        <taxon>unclassified sequences</taxon>
        <taxon>metagenomes</taxon>
        <taxon>ecological metagenomes</taxon>
    </lineage>
</organism>
<evidence type="ECO:0000256" key="5">
    <source>
        <dbReference type="ARBA" id="ARBA00022741"/>
    </source>
</evidence>
<dbReference type="Pfam" id="PF00795">
    <property type="entry name" value="CN_hydrolase"/>
    <property type="match status" value="1"/>
</dbReference>
<evidence type="ECO:0000256" key="4">
    <source>
        <dbReference type="ARBA" id="ARBA00022598"/>
    </source>
</evidence>
<dbReference type="GO" id="GO:0005524">
    <property type="term" value="F:ATP binding"/>
    <property type="evidence" value="ECO:0007669"/>
    <property type="project" value="UniProtKB-KW"/>
</dbReference>
<dbReference type="Gene3D" id="3.60.110.10">
    <property type="entry name" value="Carbon-nitrogen hydrolase"/>
    <property type="match status" value="1"/>
</dbReference>
<dbReference type="NCBIfam" id="TIGR00552">
    <property type="entry name" value="nadE"/>
    <property type="match status" value="1"/>
</dbReference>
<evidence type="ECO:0000256" key="1">
    <source>
        <dbReference type="ARBA" id="ARBA00005188"/>
    </source>
</evidence>